<feature type="region of interest" description="Disordered" evidence="1">
    <location>
        <begin position="27"/>
        <end position="210"/>
    </location>
</feature>
<keyword evidence="3" id="KW-1185">Reference proteome</keyword>
<feature type="compositionally biased region" description="Acidic residues" evidence="1">
    <location>
        <begin position="190"/>
        <end position="207"/>
    </location>
</feature>
<sequence length="313" mass="33310">MPYISTEALVGAGLLVVLAFGFQYVQSSSSSHATSPSTSGAKNKKRNKKKSKAGGEDKSDSTSASSTPAQSLPSAHPAQPAVEKQKLPNAQAAQAPKQPEELSARPSQPAQAVPKRKTLAEKIAPQPRKTKVDDMLAPEDLPAKHARVMRIVDPSAPAPPMPMPSLAAPLPQPPSSSSQSNDKVDKFAEDYDSSEDESQPDKSEDDGWNVVASKPKKLISLSLSASAASAPSSTPLPVSTKIQKKNAKKAEAKKAARAAEEADRQRRLAMHRRDLERERINELYTSHKKKGTLGGSKATAGAMVDAKGKLIWD</sequence>
<protein>
    <submittedName>
        <fullName evidence="2">Uncharacterized protein</fullName>
    </submittedName>
</protein>
<feature type="compositionally biased region" description="Low complexity" evidence="1">
    <location>
        <begin position="223"/>
        <end position="239"/>
    </location>
</feature>
<evidence type="ECO:0000313" key="3">
    <source>
        <dbReference type="Proteomes" id="UP001182556"/>
    </source>
</evidence>
<organism evidence="2 3">
    <name type="scientific">Papiliotrema laurentii</name>
    <name type="common">Cryptococcus laurentii</name>
    <dbReference type="NCBI Taxonomy" id="5418"/>
    <lineage>
        <taxon>Eukaryota</taxon>
        <taxon>Fungi</taxon>
        <taxon>Dikarya</taxon>
        <taxon>Basidiomycota</taxon>
        <taxon>Agaricomycotina</taxon>
        <taxon>Tremellomycetes</taxon>
        <taxon>Tremellales</taxon>
        <taxon>Rhynchogastremaceae</taxon>
        <taxon>Papiliotrema</taxon>
    </lineage>
</organism>
<dbReference type="Proteomes" id="UP001182556">
    <property type="component" value="Unassembled WGS sequence"/>
</dbReference>
<accession>A0AAD9FW76</accession>
<feature type="compositionally biased region" description="Low complexity" evidence="1">
    <location>
        <begin position="27"/>
        <end position="41"/>
    </location>
</feature>
<name>A0AAD9FW76_PAPLA</name>
<evidence type="ECO:0000256" key="1">
    <source>
        <dbReference type="SAM" id="MobiDB-lite"/>
    </source>
</evidence>
<evidence type="ECO:0000313" key="2">
    <source>
        <dbReference type="EMBL" id="KAK1927407.1"/>
    </source>
</evidence>
<gene>
    <name evidence="2" type="ORF">DB88DRAFT_29946</name>
</gene>
<comment type="caution">
    <text evidence="2">The sequence shown here is derived from an EMBL/GenBank/DDBJ whole genome shotgun (WGS) entry which is preliminary data.</text>
</comment>
<proteinExistence type="predicted"/>
<feature type="compositionally biased region" description="Low complexity" evidence="1">
    <location>
        <begin position="87"/>
        <end position="97"/>
    </location>
</feature>
<reference evidence="2" key="1">
    <citation type="submission" date="2023-02" db="EMBL/GenBank/DDBJ databases">
        <title>Identification and recombinant expression of a fungal hydrolase from Papiliotrema laurentii that hydrolyzes apple cutin and clears colloidal polyester polyurethane.</title>
        <authorList>
            <consortium name="DOE Joint Genome Institute"/>
            <person name="Roman V.A."/>
            <person name="Bojanowski C."/>
            <person name="Crable B.R."/>
            <person name="Wagner D.N."/>
            <person name="Hung C.S."/>
            <person name="Nadeau L.J."/>
            <person name="Schratz L."/>
            <person name="Haridas S."/>
            <person name="Pangilinan J."/>
            <person name="Lipzen A."/>
            <person name="Na H."/>
            <person name="Yan M."/>
            <person name="Ng V."/>
            <person name="Grigoriev I.V."/>
            <person name="Spatafora J.W."/>
            <person name="Barlow D."/>
            <person name="Biffinger J."/>
            <person name="Kelley-Loughnane N."/>
            <person name="Varaljay V.A."/>
            <person name="Crookes-Goodson W.J."/>
        </authorList>
    </citation>
    <scope>NUCLEOTIDE SEQUENCE</scope>
    <source>
        <strain evidence="2">5307AH</strain>
    </source>
</reference>
<feature type="compositionally biased region" description="Polar residues" evidence="1">
    <location>
        <begin position="61"/>
        <end position="73"/>
    </location>
</feature>
<dbReference type="EMBL" id="JAODAN010000001">
    <property type="protein sequence ID" value="KAK1927407.1"/>
    <property type="molecule type" value="Genomic_DNA"/>
</dbReference>
<feature type="compositionally biased region" description="Low complexity" evidence="1">
    <location>
        <begin position="164"/>
        <end position="180"/>
    </location>
</feature>
<dbReference type="AlphaFoldDB" id="A0AAD9FW76"/>
<feature type="region of interest" description="Disordered" evidence="1">
    <location>
        <begin position="223"/>
        <end position="245"/>
    </location>
</feature>
<feature type="compositionally biased region" description="Basic residues" evidence="1">
    <location>
        <begin position="42"/>
        <end position="52"/>
    </location>
</feature>